<dbReference type="Proteomes" id="UP000265798">
    <property type="component" value="Unassembled WGS sequence"/>
</dbReference>
<evidence type="ECO:0000256" key="4">
    <source>
        <dbReference type="SAM" id="Phobius"/>
    </source>
</evidence>
<dbReference type="Gene3D" id="2.60.40.2380">
    <property type="match status" value="1"/>
</dbReference>
<feature type="transmembrane region" description="Helical" evidence="4">
    <location>
        <begin position="288"/>
        <end position="306"/>
    </location>
</feature>
<dbReference type="GO" id="GO:0003700">
    <property type="term" value="F:DNA-binding transcription factor activity"/>
    <property type="evidence" value="ECO:0007669"/>
    <property type="project" value="InterPro"/>
</dbReference>
<dbReference type="PROSITE" id="PS01124">
    <property type="entry name" value="HTH_ARAC_FAMILY_2"/>
    <property type="match status" value="1"/>
</dbReference>
<accession>A0A396ZC05</accession>
<dbReference type="EMBL" id="QHCT01000001">
    <property type="protein sequence ID" value="RHX93162.1"/>
    <property type="molecule type" value="Genomic_DNA"/>
</dbReference>
<keyword evidence="1" id="KW-0805">Transcription regulation</keyword>
<dbReference type="PANTHER" id="PTHR43280">
    <property type="entry name" value="ARAC-FAMILY TRANSCRIPTIONAL REGULATOR"/>
    <property type="match status" value="1"/>
</dbReference>
<feature type="transmembrane region" description="Helical" evidence="4">
    <location>
        <begin position="218"/>
        <end position="238"/>
    </location>
</feature>
<keyword evidence="2" id="KW-0238">DNA-binding</keyword>
<keyword evidence="4" id="KW-0812">Transmembrane</keyword>
<sequence length="543" mass="62924">MQNKILILKRISFFLGLVISFSPIFSHPESVILDENTSVKNISSLVEYRYRGQQFAGCSPEHISGLEDLEWHPTVGQVLRVKRTPYGNWLRFSVKNESSEAQSRILMLAWLNVPETQLCYFDKQGKFISANSGYIHGENDEKILTRLPHFKVDLNAGESRILYLYVSSNEDINYQIRILGLEEYELHKRLRSIIPYSIIGIVAIAILYSFFGYYRFKNAVFITLPLYILSVLLTFYFLHGKTFAQIAGNTNNLFRHSYFLFLGISHIFLFLYLFSIDKSNEKRVYRSMFFWIAGALGALHTLIPLLPSWYEHRILLLIATVGLSLFYFVRVHYQFFRPNSSIGFIYTASWTAFLFLDTYKTIFHFDFYPFNSFSVFGVVLFLPFHSILVSFSLSEFFNRKAVLQEDEKDAGSQIRKSTTNSLNVGEIVKNIKNLLEKKKVYLQKSLKEENVAKELGLSLHQLSEIINVEFGNNFPSLINQYRIEESKRLLLDHPEETTAEIGSRAGFSSKSTFYMEFKKLTGTNPNAFRRKKIKSEAAFGKRV</sequence>
<dbReference type="SUPFAM" id="SSF46689">
    <property type="entry name" value="Homeodomain-like"/>
    <property type="match status" value="1"/>
</dbReference>
<evidence type="ECO:0000256" key="2">
    <source>
        <dbReference type="ARBA" id="ARBA00023125"/>
    </source>
</evidence>
<keyword evidence="4" id="KW-1133">Transmembrane helix</keyword>
<keyword evidence="3" id="KW-0804">Transcription</keyword>
<name>A0A396ZC05_9LEPT</name>
<feature type="transmembrane region" description="Helical" evidence="4">
    <location>
        <begin position="371"/>
        <end position="393"/>
    </location>
</feature>
<feature type="transmembrane region" description="Helical" evidence="4">
    <location>
        <begin position="341"/>
        <end position="359"/>
    </location>
</feature>
<dbReference type="Pfam" id="PF07696">
    <property type="entry name" value="7TMR-DISMED2"/>
    <property type="match status" value="1"/>
</dbReference>
<evidence type="ECO:0000313" key="6">
    <source>
        <dbReference type="EMBL" id="RHX93162.1"/>
    </source>
</evidence>
<dbReference type="RefSeq" id="WP_118967953.1">
    <property type="nucleotide sequence ID" value="NZ_QHCT01000001.1"/>
</dbReference>
<dbReference type="Pfam" id="PF07695">
    <property type="entry name" value="7TMR-DISM_7TM"/>
    <property type="match status" value="1"/>
</dbReference>
<gene>
    <name evidence="6" type="ORF">DLM75_03200</name>
</gene>
<dbReference type="InterPro" id="IPR009057">
    <property type="entry name" value="Homeodomain-like_sf"/>
</dbReference>
<dbReference type="InterPro" id="IPR011622">
    <property type="entry name" value="7TMR_DISM_rcpt_extracell_dom2"/>
</dbReference>
<comment type="caution">
    <text evidence="6">The sequence shown here is derived from an EMBL/GenBank/DDBJ whole genome shotgun (WGS) entry which is preliminary data.</text>
</comment>
<feature type="transmembrane region" description="Helical" evidence="4">
    <location>
        <begin position="193"/>
        <end position="211"/>
    </location>
</feature>
<dbReference type="OrthoDB" id="342481at2"/>
<reference evidence="7" key="1">
    <citation type="submission" date="2018-05" db="EMBL/GenBank/DDBJ databases">
        <title>Leptospira yasudae sp. nov. and Leptospira stimsonii sp. nov., two pathogenic species of the genus Leptospira isolated from environmental sources.</title>
        <authorList>
            <person name="Casanovas-Massana A."/>
            <person name="Hamond C."/>
            <person name="Santos L.A."/>
            <person name="Hacker K.P."/>
            <person name="Balassiano I."/>
            <person name="Medeiros M.A."/>
            <person name="Reis M.G."/>
            <person name="Ko A.I."/>
            <person name="Wunder E.A."/>
        </authorList>
    </citation>
    <scope>NUCLEOTIDE SEQUENCE [LARGE SCALE GENOMIC DNA]</scope>
    <source>
        <strain evidence="7">Yale</strain>
    </source>
</reference>
<evidence type="ECO:0000313" key="7">
    <source>
        <dbReference type="Proteomes" id="UP000265798"/>
    </source>
</evidence>
<evidence type="ECO:0000256" key="3">
    <source>
        <dbReference type="ARBA" id="ARBA00023163"/>
    </source>
</evidence>
<evidence type="ECO:0000256" key="1">
    <source>
        <dbReference type="ARBA" id="ARBA00023015"/>
    </source>
</evidence>
<keyword evidence="4" id="KW-0472">Membrane</keyword>
<feature type="domain" description="HTH araC/xylS-type" evidence="5">
    <location>
        <begin position="425"/>
        <end position="531"/>
    </location>
</feature>
<evidence type="ECO:0000259" key="5">
    <source>
        <dbReference type="PROSITE" id="PS01124"/>
    </source>
</evidence>
<dbReference type="SMART" id="SM00342">
    <property type="entry name" value="HTH_ARAC"/>
    <property type="match status" value="1"/>
</dbReference>
<dbReference type="Pfam" id="PF12833">
    <property type="entry name" value="HTH_18"/>
    <property type="match status" value="1"/>
</dbReference>
<feature type="transmembrane region" description="Helical" evidence="4">
    <location>
        <begin position="258"/>
        <end position="276"/>
    </location>
</feature>
<dbReference type="InterPro" id="IPR011623">
    <property type="entry name" value="7TMR_DISM_rcpt_extracell_dom1"/>
</dbReference>
<dbReference type="PANTHER" id="PTHR43280:SF29">
    <property type="entry name" value="ARAC-FAMILY TRANSCRIPTIONAL REGULATOR"/>
    <property type="match status" value="1"/>
</dbReference>
<feature type="transmembrane region" description="Helical" evidence="4">
    <location>
        <begin position="312"/>
        <end position="329"/>
    </location>
</feature>
<organism evidence="6 7">
    <name type="scientific">Leptospira stimsonii</name>
    <dbReference type="NCBI Taxonomy" id="2202203"/>
    <lineage>
        <taxon>Bacteria</taxon>
        <taxon>Pseudomonadati</taxon>
        <taxon>Spirochaetota</taxon>
        <taxon>Spirochaetia</taxon>
        <taxon>Leptospirales</taxon>
        <taxon>Leptospiraceae</taxon>
        <taxon>Leptospira</taxon>
    </lineage>
</organism>
<dbReference type="Gene3D" id="1.10.10.60">
    <property type="entry name" value="Homeodomain-like"/>
    <property type="match status" value="1"/>
</dbReference>
<protein>
    <submittedName>
        <fullName evidence="6">AraC family transcriptional regulator</fullName>
    </submittedName>
</protein>
<dbReference type="InterPro" id="IPR018060">
    <property type="entry name" value="HTH_AraC"/>
</dbReference>
<dbReference type="AlphaFoldDB" id="A0A396ZC05"/>
<dbReference type="GO" id="GO:0043565">
    <property type="term" value="F:sequence-specific DNA binding"/>
    <property type="evidence" value="ECO:0007669"/>
    <property type="project" value="InterPro"/>
</dbReference>
<proteinExistence type="predicted"/>